<name>A0ABP0Q1G6_9DINO</name>
<dbReference type="EMBL" id="CAXAMM010038918">
    <property type="protein sequence ID" value="CAK9082107.1"/>
    <property type="molecule type" value="Genomic_DNA"/>
</dbReference>
<reference evidence="1 2" key="1">
    <citation type="submission" date="2024-02" db="EMBL/GenBank/DDBJ databases">
        <authorList>
            <person name="Chen Y."/>
            <person name="Shah S."/>
            <person name="Dougan E. K."/>
            <person name="Thang M."/>
            <person name="Chan C."/>
        </authorList>
    </citation>
    <scope>NUCLEOTIDE SEQUENCE [LARGE SCALE GENOMIC DNA]</scope>
</reference>
<proteinExistence type="predicted"/>
<dbReference type="Proteomes" id="UP001642464">
    <property type="component" value="Unassembled WGS sequence"/>
</dbReference>
<dbReference type="InterPro" id="IPR036412">
    <property type="entry name" value="HAD-like_sf"/>
</dbReference>
<keyword evidence="2" id="KW-1185">Reference proteome</keyword>
<dbReference type="Gene3D" id="3.40.50.1000">
    <property type="entry name" value="HAD superfamily/HAD-like"/>
    <property type="match status" value="1"/>
</dbReference>
<evidence type="ECO:0000313" key="1">
    <source>
        <dbReference type="EMBL" id="CAK9082107.1"/>
    </source>
</evidence>
<dbReference type="SUPFAM" id="SSF56784">
    <property type="entry name" value="HAD-like"/>
    <property type="match status" value="1"/>
</dbReference>
<accession>A0ABP0Q1G6</accession>
<evidence type="ECO:0000313" key="2">
    <source>
        <dbReference type="Proteomes" id="UP001642464"/>
    </source>
</evidence>
<sequence length="246" mass="27387">MFRRGDSQVGERVRLFLFDFDQTLSVIHVFKSLAGWPRQDGGIVPIPKPYASSELGQVVRLDQLSREVFQEEGGFLHVAFGGPERIEQVRATLESLTSVGAELVICTKGFVGPVRLALDRLGWLQFFSQIYGHIGDTYGATPFDKQVAEERSCPADLQSMLGERWQAQWTSKDALAQNLMRQKGLSADQVILVEDDPQEIRKAKAVCRTLLVKEARGLTPGQLELLHRFSRGEAPPTGCSTGCWIL</sequence>
<protein>
    <submittedName>
        <fullName evidence="1">Protein NLRC5</fullName>
    </submittedName>
</protein>
<dbReference type="InterPro" id="IPR023214">
    <property type="entry name" value="HAD_sf"/>
</dbReference>
<comment type="caution">
    <text evidence="1">The sequence shown here is derived from an EMBL/GenBank/DDBJ whole genome shotgun (WGS) entry which is preliminary data.</text>
</comment>
<organism evidence="1 2">
    <name type="scientific">Durusdinium trenchii</name>
    <dbReference type="NCBI Taxonomy" id="1381693"/>
    <lineage>
        <taxon>Eukaryota</taxon>
        <taxon>Sar</taxon>
        <taxon>Alveolata</taxon>
        <taxon>Dinophyceae</taxon>
        <taxon>Suessiales</taxon>
        <taxon>Symbiodiniaceae</taxon>
        <taxon>Durusdinium</taxon>
    </lineage>
</organism>
<gene>
    <name evidence="1" type="ORF">SCF082_LOCUS39050</name>
</gene>